<evidence type="ECO:0000313" key="1">
    <source>
        <dbReference type="EMBL" id="VDG27129.1"/>
    </source>
</evidence>
<protein>
    <submittedName>
        <fullName evidence="1">Uncharacterized protein</fullName>
    </submittedName>
</protein>
<dbReference type="EMBL" id="UYIG01000002">
    <property type="protein sequence ID" value="VDG27129.1"/>
    <property type="molecule type" value="Genomic_DNA"/>
</dbReference>
<proteinExistence type="predicted"/>
<reference evidence="1 2" key="1">
    <citation type="submission" date="2018-11" db="EMBL/GenBank/DDBJ databases">
        <authorList>
            <person name="Wuyts S."/>
        </authorList>
    </citation>
    <scope>NUCLEOTIDE SEQUENCE [LARGE SCALE GENOMIC DNA]</scope>
    <source>
        <strain evidence="1">Lactobacillus mudanjiangensis AMBF249</strain>
    </source>
</reference>
<keyword evidence="2" id="KW-1185">Reference proteome</keyword>
<sequence>MYRLELGAFETRIFAVQNDGPDRSLAGPVRPQRSGSMWANSRWQAGVSLISEHLPY</sequence>
<dbReference type="AlphaFoldDB" id="A0A660E4Y2"/>
<accession>A0A660E4Y2</accession>
<gene>
    <name evidence="1" type="ORF">MUDAN_MDHGFNIF_02106</name>
</gene>
<organism evidence="1 2">
    <name type="scientific">Lactiplantibacillus mudanjiangensis</name>
    <dbReference type="NCBI Taxonomy" id="1296538"/>
    <lineage>
        <taxon>Bacteria</taxon>
        <taxon>Bacillati</taxon>
        <taxon>Bacillota</taxon>
        <taxon>Bacilli</taxon>
        <taxon>Lactobacillales</taxon>
        <taxon>Lactobacillaceae</taxon>
        <taxon>Lactiplantibacillus</taxon>
    </lineage>
</organism>
<name>A0A660E4Y2_9LACO</name>
<evidence type="ECO:0000313" key="2">
    <source>
        <dbReference type="Proteomes" id="UP000289996"/>
    </source>
</evidence>
<dbReference type="Proteomes" id="UP000289996">
    <property type="component" value="Unassembled WGS sequence"/>
</dbReference>